<feature type="transmembrane region" description="Helical" evidence="12">
    <location>
        <begin position="105"/>
        <end position="128"/>
    </location>
</feature>
<name>A0A9W6P1P4_9PSEU</name>
<keyword evidence="6" id="KW-0769">Symport</keyword>
<keyword evidence="15" id="KW-1185">Reference proteome</keyword>
<evidence type="ECO:0000256" key="9">
    <source>
        <dbReference type="ARBA" id="ARBA00037295"/>
    </source>
</evidence>
<dbReference type="SUPFAM" id="SSF103473">
    <property type="entry name" value="MFS general substrate transporter"/>
    <property type="match status" value="1"/>
</dbReference>
<feature type="transmembrane region" description="Helical" evidence="12">
    <location>
        <begin position="371"/>
        <end position="388"/>
    </location>
</feature>
<evidence type="ECO:0000313" key="15">
    <source>
        <dbReference type="Proteomes" id="UP001143463"/>
    </source>
</evidence>
<feature type="transmembrane region" description="Helical" evidence="12">
    <location>
        <begin position="140"/>
        <end position="158"/>
    </location>
</feature>
<feature type="transmembrane region" description="Helical" evidence="12">
    <location>
        <begin position="244"/>
        <end position="261"/>
    </location>
</feature>
<dbReference type="PROSITE" id="PS00217">
    <property type="entry name" value="SUGAR_TRANSPORT_2"/>
    <property type="match status" value="1"/>
</dbReference>
<dbReference type="PANTHER" id="PTHR43528">
    <property type="entry name" value="ALPHA-KETOGLUTARATE PERMEASE"/>
    <property type="match status" value="1"/>
</dbReference>
<keyword evidence="7 12" id="KW-1133">Transmembrane helix</keyword>
<evidence type="ECO:0000256" key="11">
    <source>
        <dbReference type="SAM" id="MobiDB-lite"/>
    </source>
</evidence>
<proteinExistence type="inferred from homology"/>
<reference evidence="14" key="2">
    <citation type="submission" date="2023-01" db="EMBL/GenBank/DDBJ databases">
        <authorList>
            <person name="Sun Q."/>
            <person name="Evtushenko L."/>
        </authorList>
    </citation>
    <scope>NUCLEOTIDE SEQUENCE</scope>
    <source>
        <strain evidence="14">VKM Ac-1069</strain>
    </source>
</reference>
<keyword evidence="8 12" id="KW-0472">Membrane</keyword>
<keyword evidence="3" id="KW-0813">Transport</keyword>
<dbReference type="Gene3D" id="1.20.1250.20">
    <property type="entry name" value="MFS general substrate transporter like domains"/>
    <property type="match status" value="2"/>
</dbReference>
<feature type="region of interest" description="Disordered" evidence="11">
    <location>
        <begin position="493"/>
        <end position="524"/>
    </location>
</feature>
<dbReference type="EMBL" id="BSFQ01000070">
    <property type="protein sequence ID" value="GLL16182.1"/>
    <property type="molecule type" value="Genomic_DNA"/>
</dbReference>
<feature type="domain" description="Major facilitator superfamily (MFS) profile" evidence="13">
    <location>
        <begin position="68"/>
        <end position="487"/>
    </location>
</feature>
<feature type="transmembrane region" description="Helical" evidence="12">
    <location>
        <begin position="339"/>
        <end position="359"/>
    </location>
</feature>
<feature type="transmembrane region" description="Helical" evidence="12">
    <location>
        <begin position="205"/>
        <end position="232"/>
    </location>
</feature>
<sequence length="524" mass="55401">MTACDTSLTVDRYISQPTTTIKAVHVASLSVRALCPVPRRDVMTGVPEDRFVSVGPPVIEDETTVRRATKAAAVGNVAEWYDFGIYSYLAAVALDRVFFPDAGDWAPVLTLGAFAAAFLVRPLGGLVFGPLGDRIGRTKVLSATVLMMAVATVLLGLVPGHATIGVAAPLIVLFIRMLQGFSAGGEYTGALTLVAEYSPDRRRGFFGSWLEFGTLVGYTLGAGTSAVLIALLPTDDLLSWGWRLPFMLALPLGITGIYLRMRLEETPAFRQLLERSPAISTMSPRRAFQILITRYRSAALVGAGLVVAWNVTNYVLTNYVPTYLTGTLPRFGESGTSEALSTGLQVVVMLLMLCVILPVGRLSDRIGRKPILFAGSAALVVLGLPAVWLLRHGLAGQIAGLLIMGATLLCFAAVTPSTLPALFPTLIRYGSLAIVFNVFVSAFAGTAPTAIGAAVAATGNLDWPGYYLVGAGVVGLVSTWFLRESAGRPLAGAAPLRSSADLPAPVLSPDGVPLENPPRSERRG</sequence>
<evidence type="ECO:0000256" key="1">
    <source>
        <dbReference type="ARBA" id="ARBA00004651"/>
    </source>
</evidence>
<dbReference type="PANTHER" id="PTHR43528:SF1">
    <property type="entry name" value="ALPHA-KETOGLUTARATE PERMEASE"/>
    <property type="match status" value="1"/>
</dbReference>
<evidence type="ECO:0000256" key="6">
    <source>
        <dbReference type="ARBA" id="ARBA00022847"/>
    </source>
</evidence>
<evidence type="ECO:0000256" key="3">
    <source>
        <dbReference type="ARBA" id="ARBA00022448"/>
    </source>
</evidence>
<evidence type="ECO:0000256" key="12">
    <source>
        <dbReference type="SAM" id="Phobius"/>
    </source>
</evidence>
<dbReference type="AlphaFoldDB" id="A0A9W6P1P4"/>
<keyword evidence="4" id="KW-1003">Cell membrane</keyword>
<feature type="transmembrane region" description="Helical" evidence="12">
    <location>
        <begin position="465"/>
        <end position="482"/>
    </location>
</feature>
<dbReference type="Proteomes" id="UP001143463">
    <property type="component" value="Unassembled WGS sequence"/>
</dbReference>
<evidence type="ECO:0000259" key="13">
    <source>
        <dbReference type="PROSITE" id="PS50850"/>
    </source>
</evidence>
<evidence type="ECO:0000256" key="2">
    <source>
        <dbReference type="ARBA" id="ARBA00008240"/>
    </source>
</evidence>
<dbReference type="InterPro" id="IPR051084">
    <property type="entry name" value="H+-coupled_symporters"/>
</dbReference>
<dbReference type="GO" id="GO:0005886">
    <property type="term" value="C:plasma membrane"/>
    <property type="evidence" value="ECO:0007669"/>
    <property type="project" value="UniProtKB-SubCell"/>
</dbReference>
<reference evidence="14" key="1">
    <citation type="journal article" date="2014" name="Int. J. Syst. Evol. Microbiol.">
        <title>Complete genome sequence of Corynebacterium casei LMG S-19264T (=DSM 44701T), isolated from a smear-ripened cheese.</title>
        <authorList>
            <consortium name="US DOE Joint Genome Institute (JGI-PGF)"/>
            <person name="Walter F."/>
            <person name="Albersmeier A."/>
            <person name="Kalinowski J."/>
            <person name="Ruckert C."/>
        </authorList>
    </citation>
    <scope>NUCLEOTIDE SEQUENCE</scope>
    <source>
        <strain evidence="14">VKM Ac-1069</strain>
    </source>
</reference>
<dbReference type="InterPro" id="IPR020846">
    <property type="entry name" value="MFS_dom"/>
</dbReference>
<keyword evidence="5 12" id="KW-0812">Transmembrane</keyword>
<comment type="caution">
    <text evidence="14">The sequence shown here is derived from an EMBL/GenBank/DDBJ whole genome shotgun (WGS) entry which is preliminary data.</text>
</comment>
<dbReference type="GO" id="GO:0015293">
    <property type="term" value="F:symporter activity"/>
    <property type="evidence" value="ECO:0007669"/>
    <property type="project" value="UniProtKB-KW"/>
</dbReference>
<feature type="transmembrane region" description="Helical" evidence="12">
    <location>
        <begin position="298"/>
        <end position="319"/>
    </location>
</feature>
<feature type="transmembrane region" description="Helical" evidence="12">
    <location>
        <begin position="394"/>
        <end position="414"/>
    </location>
</feature>
<dbReference type="InterPro" id="IPR036259">
    <property type="entry name" value="MFS_trans_sf"/>
</dbReference>
<dbReference type="FunFam" id="1.20.1250.20:FF:000001">
    <property type="entry name" value="Dicarboxylate MFS transporter"/>
    <property type="match status" value="1"/>
</dbReference>
<feature type="transmembrane region" description="Helical" evidence="12">
    <location>
        <begin position="426"/>
        <end position="445"/>
    </location>
</feature>
<gene>
    <name evidence="14" type="ORF">GCM10017577_73370</name>
</gene>
<comment type="function">
    <text evidence="9">May be a proton symporter involved in the uptake of osmolytes such as proline and glycine betaine.</text>
</comment>
<evidence type="ECO:0000256" key="4">
    <source>
        <dbReference type="ARBA" id="ARBA00022475"/>
    </source>
</evidence>
<evidence type="ECO:0000256" key="5">
    <source>
        <dbReference type="ARBA" id="ARBA00022692"/>
    </source>
</evidence>
<evidence type="ECO:0000313" key="14">
    <source>
        <dbReference type="EMBL" id="GLL16182.1"/>
    </source>
</evidence>
<dbReference type="InterPro" id="IPR005828">
    <property type="entry name" value="MFS_sugar_transport-like"/>
</dbReference>
<dbReference type="PROSITE" id="PS50850">
    <property type="entry name" value="MFS"/>
    <property type="match status" value="1"/>
</dbReference>
<protein>
    <recommendedName>
        <fullName evidence="10">Putative proline/betaine transporter</fullName>
    </recommendedName>
</protein>
<comment type="subcellular location">
    <subcellularLocation>
        <location evidence="1">Cell membrane</location>
        <topology evidence="1">Multi-pass membrane protein</topology>
    </subcellularLocation>
</comment>
<organism evidence="14 15">
    <name type="scientific">Pseudonocardia halophobica</name>
    <dbReference type="NCBI Taxonomy" id="29401"/>
    <lineage>
        <taxon>Bacteria</taxon>
        <taxon>Bacillati</taxon>
        <taxon>Actinomycetota</taxon>
        <taxon>Actinomycetes</taxon>
        <taxon>Pseudonocardiales</taxon>
        <taxon>Pseudonocardiaceae</taxon>
        <taxon>Pseudonocardia</taxon>
    </lineage>
</organism>
<evidence type="ECO:0000256" key="8">
    <source>
        <dbReference type="ARBA" id="ARBA00023136"/>
    </source>
</evidence>
<dbReference type="PROSITE" id="PS00216">
    <property type="entry name" value="SUGAR_TRANSPORT_1"/>
    <property type="match status" value="1"/>
</dbReference>
<comment type="similarity">
    <text evidence="2">Belongs to the major facilitator superfamily. Metabolite:H+ Symporter (MHS) family (TC 2.A.1.6) family.</text>
</comment>
<feature type="transmembrane region" description="Helical" evidence="12">
    <location>
        <begin position="164"/>
        <end position="184"/>
    </location>
</feature>
<evidence type="ECO:0000256" key="10">
    <source>
        <dbReference type="ARBA" id="ARBA00039918"/>
    </source>
</evidence>
<dbReference type="Pfam" id="PF00083">
    <property type="entry name" value="Sugar_tr"/>
    <property type="match status" value="2"/>
</dbReference>
<accession>A0A9W6P1P4</accession>
<dbReference type="InterPro" id="IPR005829">
    <property type="entry name" value="Sugar_transporter_CS"/>
</dbReference>
<evidence type="ECO:0000256" key="7">
    <source>
        <dbReference type="ARBA" id="ARBA00022989"/>
    </source>
</evidence>